<keyword evidence="4" id="KW-0597">Phosphoprotein</keyword>
<dbReference type="Pfam" id="PF00069">
    <property type="entry name" value="Pkinase"/>
    <property type="match status" value="1"/>
</dbReference>
<evidence type="ECO:0000256" key="14">
    <source>
        <dbReference type="SAM" id="MobiDB-lite"/>
    </source>
</evidence>
<dbReference type="PROSITE" id="PS00107">
    <property type="entry name" value="PROTEIN_KINASE_ATP"/>
    <property type="match status" value="1"/>
</dbReference>
<keyword evidence="8 12" id="KW-0067">ATP-binding</keyword>
<dbReference type="PANTHER" id="PTHR24347">
    <property type="entry name" value="SERINE/THREONINE-PROTEIN KINASE"/>
    <property type="match status" value="1"/>
</dbReference>
<dbReference type="Gene3D" id="1.10.510.10">
    <property type="entry name" value="Transferase(Phosphotransferase) domain 1"/>
    <property type="match status" value="1"/>
</dbReference>
<dbReference type="FunFam" id="1.10.510.10:FF:000449">
    <property type="entry name" value="Calcium/calmodulin-dependent protein kinase"/>
    <property type="match status" value="1"/>
</dbReference>
<evidence type="ECO:0000259" key="15">
    <source>
        <dbReference type="PROSITE" id="PS50011"/>
    </source>
</evidence>
<dbReference type="InterPro" id="IPR008271">
    <property type="entry name" value="Ser/Thr_kinase_AS"/>
</dbReference>
<evidence type="ECO:0000256" key="4">
    <source>
        <dbReference type="ARBA" id="ARBA00022553"/>
    </source>
</evidence>
<evidence type="ECO:0000256" key="9">
    <source>
        <dbReference type="ARBA" id="ARBA00022860"/>
    </source>
</evidence>
<evidence type="ECO:0000256" key="6">
    <source>
        <dbReference type="ARBA" id="ARBA00022741"/>
    </source>
</evidence>
<evidence type="ECO:0000256" key="7">
    <source>
        <dbReference type="ARBA" id="ARBA00022777"/>
    </source>
</evidence>
<proteinExistence type="inferred from homology"/>
<evidence type="ECO:0000256" key="8">
    <source>
        <dbReference type="ARBA" id="ARBA00022840"/>
    </source>
</evidence>
<evidence type="ECO:0000256" key="1">
    <source>
        <dbReference type="ARBA" id="ARBA00005354"/>
    </source>
</evidence>
<dbReference type="EMBL" id="GL996521">
    <property type="protein sequence ID" value="EGV64220.1"/>
    <property type="molecule type" value="Genomic_DNA"/>
</dbReference>
<sequence length="441" mass="49794">MENFDKGSHLKKLINKINGQPESYGRKAQYIFGKTLGAGSFGIVRYARNLDTGEEVAVKIILKKALKGHEDTVLAELDLLSELSHPHVVGFRDWFESKDKFYIVTQLATGGEMFDRIIKKGRFTEHDASLVIVQVLEALQYLHHKNIVHRDLKPENILYLTPEDNSNIVLADFGIAKKLQSADDKIHSSAGSFGYAAPEVVMGLGHGKPCDIWSLGVITYTVLCGYSPFRSENVHDFVEEVKNNNGVVFHADYWKSVSKDARRFIIKALQFNPDNRPTVDQLLNDPWLIDVAKEHKEMDLLPQIKAKFDGKSKFKQAIELVMLNNRVSKLKDIQTEDDDDPNEINIFGDEGSLVSEEAIKDAQKNTAHPLISWGKFKQALPDAEMSKSSLSKPMTEDSKLNSPERKKDLTQGAFVQLVHVASKNKDRVSQFTDENRKRDDQ</sequence>
<evidence type="ECO:0000256" key="12">
    <source>
        <dbReference type="PROSITE-ProRule" id="PRU10141"/>
    </source>
</evidence>
<dbReference type="Proteomes" id="UP000000707">
    <property type="component" value="Unassembled WGS sequence"/>
</dbReference>
<comment type="catalytic activity">
    <reaction evidence="11">
        <text>L-seryl-[protein] + ATP = O-phospho-L-seryl-[protein] + ADP + H(+)</text>
        <dbReference type="Rhea" id="RHEA:17989"/>
        <dbReference type="Rhea" id="RHEA-COMP:9863"/>
        <dbReference type="Rhea" id="RHEA-COMP:11604"/>
        <dbReference type="ChEBI" id="CHEBI:15378"/>
        <dbReference type="ChEBI" id="CHEBI:29999"/>
        <dbReference type="ChEBI" id="CHEBI:30616"/>
        <dbReference type="ChEBI" id="CHEBI:83421"/>
        <dbReference type="ChEBI" id="CHEBI:456216"/>
        <dbReference type="EC" id="2.7.11.17"/>
    </reaction>
</comment>
<feature type="region of interest" description="Disordered" evidence="14">
    <location>
        <begin position="384"/>
        <end position="410"/>
    </location>
</feature>
<keyword evidence="6 12" id="KW-0547">Nucleotide-binding</keyword>
<gene>
    <name evidence="16" type="ORF">CANTEDRAFT_113739</name>
</gene>
<keyword evidence="3 13" id="KW-0723">Serine/threonine-protein kinase</keyword>
<dbReference type="PROSITE" id="PS50011">
    <property type="entry name" value="PROTEIN_KINASE_DOM"/>
    <property type="match status" value="1"/>
</dbReference>
<feature type="domain" description="Protein kinase" evidence="15">
    <location>
        <begin position="30"/>
        <end position="288"/>
    </location>
</feature>
<dbReference type="GO" id="GO:0005516">
    <property type="term" value="F:calmodulin binding"/>
    <property type="evidence" value="ECO:0007669"/>
    <property type="project" value="UniProtKB-KW"/>
</dbReference>
<feature type="compositionally biased region" description="Basic and acidic residues" evidence="14">
    <location>
        <begin position="394"/>
        <end position="409"/>
    </location>
</feature>
<dbReference type="CDD" id="cd05117">
    <property type="entry name" value="STKc_CAMK"/>
    <property type="match status" value="1"/>
</dbReference>
<dbReference type="eggNOG" id="KOG0032">
    <property type="taxonomic scope" value="Eukaryota"/>
</dbReference>
<organism evidence="17">
    <name type="scientific">Candida tenuis (strain ATCC 10573 / BCRC 21748 / CBS 615 / JCM 9827 / NBRC 10315 / NRRL Y-1498 / VKM Y-70)</name>
    <name type="common">Yeast</name>
    <name type="synonym">Yamadazyma tenuis</name>
    <dbReference type="NCBI Taxonomy" id="590646"/>
    <lineage>
        <taxon>Eukaryota</taxon>
        <taxon>Fungi</taxon>
        <taxon>Dikarya</taxon>
        <taxon>Ascomycota</taxon>
        <taxon>Saccharomycotina</taxon>
        <taxon>Pichiomycetes</taxon>
        <taxon>Debaryomycetaceae</taxon>
        <taxon>Yamadazyma</taxon>
    </lineage>
</organism>
<dbReference type="GO" id="GO:0005524">
    <property type="term" value="F:ATP binding"/>
    <property type="evidence" value="ECO:0007669"/>
    <property type="project" value="UniProtKB-UniRule"/>
</dbReference>
<dbReference type="EC" id="2.7.11.17" evidence="2"/>
<dbReference type="InterPro" id="IPR017441">
    <property type="entry name" value="Protein_kinase_ATP_BS"/>
</dbReference>
<keyword evidence="9" id="KW-0112">Calmodulin-binding</keyword>
<dbReference type="SMART" id="SM00220">
    <property type="entry name" value="S_TKc"/>
    <property type="match status" value="1"/>
</dbReference>
<dbReference type="OrthoDB" id="40902at2759"/>
<dbReference type="AlphaFoldDB" id="G3B3R8"/>
<dbReference type="EMBL" id="GL996521">
    <property type="protein sequence ID" value="EGV64221.1"/>
    <property type="molecule type" value="Genomic_DNA"/>
</dbReference>
<evidence type="ECO:0000313" key="17">
    <source>
        <dbReference type="Proteomes" id="UP000000707"/>
    </source>
</evidence>
<dbReference type="STRING" id="590646.G3B3R8"/>
<dbReference type="InterPro" id="IPR000719">
    <property type="entry name" value="Prot_kinase_dom"/>
</dbReference>
<keyword evidence="17" id="KW-1185">Reference proteome</keyword>
<protein>
    <recommendedName>
        <fullName evidence="2">calcium/calmodulin-dependent protein kinase</fullName>
        <ecNumber evidence="2">2.7.11.17</ecNumber>
    </recommendedName>
</protein>
<evidence type="ECO:0000256" key="5">
    <source>
        <dbReference type="ARBA" id="ARBA00022679"/>
    </source>
</evidence>
<keyword evidence="7 16" id="KW-0418">Kinase</keyword>
<evidence type="ECO:0000256" key="10">
    <source>
        <dbReference type="ARBA" id="ARBA00047307"/>
    </source>
</evidence>
<evidence type="ECO:0000313" key="16">
    <source>
        <dbReference type="EMBL" id="EGV64220.1"/>
    </source>
</evidence>
<name>G3B3R8_CANTC</name>
<dbReference type="SUPFAM" id="SSF56112">
    <property type="entry name" value="Protein kinase-like (PK-like)"/>
    <property type="match status" value="1"/>
</dbReference>
<accession>G3B3R8</accession>
<comment type="similarity">
    <text evidence="1">Belongs to the protein kinase superfamily. CAMK Ser/Thr protein kinase family. CaMK subfamily.</text>
</comment>
<keyword evidence="5" id="KW-0808">Transferase</keyword>
<comment type="catalytic activity">
    <reaction evidence="10">
        <text>L-threonyl-[protein] + ATP = O-phospho-L-threonyl-[protein] + ADP + H(+)</text>
        <dbReference type="Rhea" id="RHEA:46608"/>
        <dbReference type="Rhea" id="RHEA-COMP:11060"/>
        <dbReference type="Rhea" id="RHEA-COMP:11605"/>
        <dbReference type="ChEBI" id="CHEBI:15378"/>
        <dbReference type="ChEBI" id="CHEBI:30013"/>
        <dbReference type="ChEBI" id="CHEBI:30616"/>
        <dbReference type="ChEBI" id="CHEBI:61977"/>
        <dbReference type="ChEBI" id="CHEBI:456216"/>
        <dbReference type="EC" id="2.7.11.17"/>
    </reaction>
</comment>
<dbReference type="GO" id="GO:0004683">
    <property type="term" value="F:calcium/calmodulin-dependent protein kinase activity"/>
    <property type="evidence" value="ECO:0007669"/>
    <property type="project" value="UniProtKB-EC"/>
</dbReference>
<evidence type="ECO:0000256" key="11">
    <source>
        <dbReference type="ARBA" id="ARBA00047430"/>
    </source>
</evidence>
<dbReference type="PROSITE" id="PS00108">
    <property type="entry name" value="PROTEIN_KINASE_ST"/>
    <property type="match status" value="1"/>
</dbReference>
<dbReference type="InterPro" id="IPR011009">
    <property type="entry name" value="Kinase-like_dom_sf"/>
</dbReference>
<feature type="binding site" evidence="12">
    <location>
        <position position="63"/>
    </location>
    <ligand>
        <name>ATP</name>
        <dbReference type="ChEBI" id="CHEBI:30616"/>
    </ligand>
</feature>
<evidence type="ECO:0000256" key="3">
    <source>
        <dbReference type="ARBA" id="ARBA00022527"/>
    </source>
</evidence>
<evidence type="ECO:0000256" key="13">
    <source>
        <dbReference type="RuleBase" id="RU000304"/>
    </source>
</evidence>
<dbReference type="GO" id="GO:0030447">
    <property type="term" value="P:filamentous growth"/>
    <property type="evidence" value="ECO:0007669"/>
    <property type="project" value="UniProtKB-ARBA"/>
</dbReference>
<reference evidence="16 17" key="1">
    <citation type="journal article" date="2011" name="Proc. Natl. Acad. Sci. U.S.A.">
        <title>Comparative genomics of xylose-fermenting fungi for enhanced biofuel production.</title>
        <authorList>
            <person name="Wohlbach D.J."/>
            <person name="Kuo A."/>
            <person name="Sato T.K."/>
            <person name="Potts K.M."/>
            <person name="Salamov A.A."/>
            <person name="LaButti K.M."/>
            <person name="Sun H."/>
            <person name="Clum A."/>
            <person name="Pangilinan J.L."/>
            <person name="Lindquist E.A."/>
            <person name="Lucas S."/>
            <person name="Lapidus A."/>
            <person name="Jin M."/>
            <person name="Gunawan C."/>
            <person name="Balan V."/>
            <person name="Dale B.E."/>
            <person name="Jeffries T.W."/>
            <person name="Zinkel R."/>
            <person name="Barry K.W."/>
            <person name="Grigoriev I.V."/>
            <person name="Gasch A.P."/>
        </authorList>
    </citation>
    <scope>NUCLEOTIDE SEQUENCE [LARGE SCALE GENOMIC DNA]</scope>
    <source>
        <strain evidence="16">ATCC 10573</strain>
        <strain evidence="17">ATCC 10573 / BCRC 21748 / CBS 615 / JCM 9827 / NBRC 10315 / NRRL Y-1498 / VKM Y-70</strain>
    </source>
</reference>
<evidence type="ECO:0000256" key="2">
    <source>
        <dbReference type="ARBA" id="ARBA00012434"/>
    </source>
</evidence>
<dbReference type="HOGENOM" id="CLU_000288_63_0_1"/>